<dbReference type="PRINTS" id="PR01988">
    <property type="entry name" value="EXPORTERBACE"/>
</dbReference>
<organism evidence="8 9">
    <name type="scientific">Nonomuraea typhae</name>
    <dbReference type="NCBI Taxonomy" id="2603600"/>
    <lineage>
        <taxon>Bacteria</taxon>
        <taxon>Bacillati</taxon>
        <taxon>Actinomycetota</taxon>
        <taxon>Actinomycetes</taxon>
        <taxon>Streptosporangiales</taxon>
        <taxon>Streptosporangiaceae</taxon>
        <taxon>Nonomuraea</taxon>
    </lineage>
</organism>
<evidence type="ECO:0000256" key="3">
    <source>
        <dbReference type="ARBA" id="ARBA00022692"/>
    </source>
</evidence>
<feature type="transmembrane region" description="Helical" evidence="6">
    <location>
        <begin position="170"/>
        <end position="189"/>
    </location>
</feature>
<evidence type="ECO:0000259" key="7">
    <source>
        <dbReference type="PROSITE" id="PS50850"/>
    </source>
</evidence>
<keyword evidence="4 6" id="KW-1133">Transmembrane helix</keyword>
<feature type="transmembrane region" description="Helical" evidence="6">
    <location>
        <begin position="12"/>
        <end position="39"/>
    </location>
</feature>
<protein>
    <submittedName>
        <fullName evidence="8">MFS transporter</fullName>
    </submittedName>
</protein>
<dbReference type="PANTHER" id="PTHR23513">
    <property type="entry name" value="INTEGRAL MEMBRANE EFFLUX PROTEIN-RELATED"/>
    <property type="match status" value="1"/>
</dbReference>
<keyword evidence="9" id="KW-1185">Reference proteome</keyword>
<dbReference type="EMBL" id="JBITGY010000004">
    <property type="protein sequence ID" value="MFI6499130.1"/>
    <property type="molecule type" value="Genomic_DNA"/>
</dbReference>
<feature type="transmembrane region" description="Helical" evidence="6">
    <location>
        <begin position="309"/>
        <end position="331"/>
    </location>
</feature>
<feature type="transmembrane region" description="Helical" evidence="6">
    <location>
        <begin position="210"/>
        <end position="232"/>
    </location>
</feature>
<dbReference type="PROSITE" id="PS50850">
    <property type="entry name" value="MFS"/>
    <property type="match status" value="1"/>
</dbReference>
<accession>A0ABW7YU71</accession>
<evidence type="ECO:0000256" key="2">
    <source>
        <dbReference type="ARBA" id="ARBA00022475"/>
    </source>
</evidence>
<name>A0ABW7YU71_9ACTN</name>
<dbReference type="PANTHER" id="PTHR23513:SF6">
    <property type="entry name" value="MAJOR FACILITATOR SUPERFAMILY ASSOCIATED DOMAIN-CONTAINING PROTEIN"/>
    <property type="match status" value="1"/>
</dbReference>
<evidence type="ECO:0000256" key="6">
    <source>
        <dbReference type="SAM" id="Phobius"/>
    </source>
</evidence>
<comment type="caution">
    <text evidence="8">The sequence shown here is derived from an EMBL/GenBank/DDBJ whole genome shotgun (WGS) entry which is preliminary data.</text>
</comment>
<dbReference type="InterPro" id="IPR020846">
    <property type="entry name" value="MFS_dom"/>
</dbReference>
<feature type="transmembrane region" description="Helical" evidence="6">
    <location>
        <begin position="45"/>
        <end position="68"/>
    </location>
</feature>
<keyword evidence="2" id="KW-1003">Cell membrane</keyword>
<feature type="transmembrane region" description="Helical" evidence="6">
    <location>
        <begin position="377"/>
        <end position="397"/>
    </location>
</feature>
<dbReference type="Pfam" id="PF07690">
    <property type="entry name" value="MFS_1"/>
    <property type="match status" value="1"/>
</dbReference>
<evidence type="ECO:0000313" key="8">
    <source>
        <dbReference type="EMBL" id="MFI6499130.1"/>
    </source>
</evidence>
<dbReference type="Proteomes" id="UP001612741">
    <property type="component" value="Unassembled WGS sequence"/>
</dbReference>
<dbReference type="InterPro" id="IPR022324">
    <property type="entry name" value="Bacilysin_exporter_BacE_put"/>
</dbReference>
<comment type="subcellular location">
    <subcellularLocation>
        <location evidence="1">Cell membrane</location>
        <topology evidence="1">Multi-pass membrane protein</topology>
    </subcellularLocation>
</comment>
<evidence type="ECO:0000256" key="4">
    <source>
        <dbReference type="ARBA" id="ARBA00022989"/>
    </source>
</evidence>
<dbReference type="InterPro" id="IPR036259">
    <property type="entry name" value="MFS_trans_sf"/>
</dbReference>
<feature type="transmembrane region" description="Helical" evidence="6">
    <location>
        <begin position="352"/>
        <end position="371"/>
    </location>
</feature>
<gene>
    <name evidence="8" type="ORF">ACIBG2_17210</name>
</gene>
<sequence>MQLRGNRDFARFAVANAVTQAGTQVTLVALPLAAVLTLGAGSWELGMLTAAEMAAFLIVGLPAGVWVDRLRRRPILVWADLIRGLALLSVPAAALLGVLTLVQLYLVALVVGFCTVFFDVAHMSFLPSVISRDQLERGNSVIEVTSRVFMLAGPGLGGVAVQWLTAPFALLADAVSYLLSGALLSRVRARERPAPKGERRRLRQEVAEGLRYVAGEPVLRVVGVLGALVQLGNGMLNVGQPLYLIKELGVGAGVYGLILSVAAAGGLLGAVITPRVTARFGAGRAMAGSCMVVMVAYLPATLVTGGWTLVILPVSYAVAGMSGVVFGVNQLSYRQRTTPEHLLGRVNASMRFLMWSALPIGGLLGGALGEWAGARTLFVIGLLLVAIAHLPAVMTPIRRVTTVRSL</sequence>
<dbReference type="RefSeq" id="WP_397082350.1">
    <property type="nucleotide sequence ID" value="NZ_JBITGY010000004.1"/>
</dbReference>
<reference evidence="8 9" key="1">
    <citation type="submission" date="2024-10" db="EMBL/GenBank/DDBJ databases">
        <title>The Natural Products Discovery Center: Release of the First 8490 Sequenced Strains for Exploring Actinobacteria Biosynthetic Diversity.</title>
        <authorList>
            <person name="Kalkreuter E."/>
            <person name="Kautsar S.A."/>
            <person name="Yang D."/>
            <person name="Bader C.D."/>
            <person name="Teijaro C.N."/>
            <person name="Fluegel L."/>
            <person name="Davis C.M."/>
            <person name="Simpson J.R."/>
            <person name="Lauterbach L."/>
            <person name="Steele A.D."/>
            <person name="Gui C."/>
            <person name="Meng S."/>
            <person name="Li G."/>
            <person name="Viehrig K."/>
            <person name="Ye F."/>
            <person name="Su P."/>
            <person name="Kiefer A.F."/>
            <person name="Nichols A."/>
            <person name="Cepeda A.J."/>
            <person name="Yan W."/>
            <person name="Fan B."/>
            <person name="Jiang Y."/>
            <person name="Adhikari A."/>
            <person name="Zheng C.-J."/>
            <person name="Schuster L."/>
            <person name="Cowan T.M."/>
            <person name="Smanski M.J."/>
            <person name="Chevrette M.G."/>
            <person name="De Carvalho L.P.S."/>
            <person name="Shen B."/>
        </authorList>
    </citation>
    <scope>NUCLEOTIDE SEQUENCE [LARGE SCALE GENOMIC DNA]</scope>
    <source>
        <strain evidence="8 9">NPDC050545</strain>
    </source>
</reference>
<feature type="transmembrane region" description="Helical" evidence="6">
    <location>
        <begin position="285"/>
        <end position="303"/>
    </location>
</feature>
<evidence type="ECO:0000256" key="5">
    <source>
        <dbReference type="ARBA" id="ARBA00023136"/>
    </source>
</evidence>
<dbReference type="InterPro" id="IPR011701">
    <property type="entry name" value="MFS"/>
</dbReference>
<proteinExistence type="predicted"/>
<feature type="domain" description="Major facilitator superfamily (MFS) profile" evidence="7">
    <location>
        <begin position="218"/>
        <end position="406"/>
    </location>
</feature>
<dbReference type="CDD" id="cd06173">
    <property type="entry name" value="MFS_MefA_like"/>
    <property type="match status" value="1"/>
</dbReference>
<evidence type="ECO:0000313" key="9">
    <source>
        <dbReference type="Proteomes" id="UP001612741"/>
    </source>
</evidence>
<feature type="transmembrane region" description="Helical" evidence="6">
    <location>
        <begin position="75"/>
        <end position="98"/>
    </location>
</feature>
<dbReference type="SUPFAM" id="SSF103473">
    <property type="entry name" value="MFS general substrate transporter"/>
    <property type="match status" value="1"/>
</dbReference>
<feature type="transmembrane region" description="Helical" evidence="6">
    <location>
        <begin position="252"/>
        <end position="273"/>
    </location>
</feature>
<keyword evidence="3 6" id="KW-0812">Transmembrane</keyword>
<evidence type="ECO:0000256" key="1">
    <source>
        <dbReference type="ARBA" id="ARBA00004651"/>
    </source>
</evidence>
<keyword evidence="5 6" id="KW-0472">Membrane</keyword>
<dbReference type="Gene3D" id="1.20.1250.20">
    <property type="entry name" value="MFS general substrate transporter like domains"/>
    <property type="match status" value="1"/>
</dbReference>